<dbReference type="AlphaFoldDB" id="A0A2U9S5R5"/>
<evidence type="ECO:0000313" key="2">
    <source>
        <dbReference type="Proteomes" id="UP000249605"/>
    </source>
</evidence>
<sequence>MLSPAAPALPAINPSAARLSHVVPLRAEPYRADGEPFAAAEEAWFWAVQAQDAKAAGARVVAGRGLVERPCEPQDVLRVIDRLYRTRKLLRDHLHVLVHYGRRQSAPEPDRFREQRAHSLWQEAFDVIAPALRDKGIAR</sequence>
<accession>A0A2U9S5R5</accession>
<proteinExistence type="predicted"/>
<organism evidence="1 2">
    <name type="scientific">Azospirillum ramasamyi</name>
    <dbReference type="NCBI Taxonomy" id="682998"/>
    <lineage>
        <taxon>Bacteria</taxon>
        <taxon>Pseudomonadati</taxon>
        <taxon>Pseudomonadota</taxon>
        <taxon>Alphaproteobacteria</taxon>
        <taxon>Rhodospirillales</taxon>
        <taxon>Azospirillaceae</taxon>
        <taxon>Azospirillum</taxon>
    </lineage>
</organism>
<keyword evidence="2" id="KW-1185">Reference proteome</keyword>
<gene>
    <name evidence="1" type="ORF">DM194_10765</name>
</gene>
<evidence type="ECO:0000313" key="1">
    <source>
        <dbReference type="EMBL" id="AWU94702.1"/>
    </source>
</evidence>
<dbReference type="EMBL" id="CP029829">
    <property type="protein sequence ID" value="AWU94702.1"/>
    <property type="molecule type" value="Genomic_DNA"/>
</dbReference>
<dbReference type="KEGG" id="azm:DM194_10765"/>
<name>A0A2U9S5R5_9PROT</name>
<dbReference type="Proteomes" id="UP000249605">
    <property type="component" value="Chromosome"/>
</dbReference>
<dbReference type="OrthoDB" id="7355539at2"/>
<protein>
    <submittedName>
        <fullName evidence="1">Uncharacterized protein</fullName>
    </submittedName>
</protein>
<dbReference type="RefSeq" id="WP_111067310.1">
    <property type="nucleotide sequence ID" value="NZ_CP029829.1"/>
</dbReference>
<reference evidence="1 2" key="1">
    <citation type="journal article" date="2019" name="Int. J. Syst. Evol. Microbiol.">
        <title>Azospirillum ramasamyi sp. nov., a novel diazotrophic bacterium isolated from fermented bovine products.</title>
        <authorList>
            <person name="Anandham R."/>
            <person name="Heo J."/>
            <person name="Krishnamoorthy R."/>
            <person name="SenthilKumar M."/>
            <person name="Gopal N.O."/>
            <person name="Kim S.J."/>
            <person name="Kwon S.W."/>
        </authorList>
    </citation>
    <scope>NUCLEOTIDE SEQUENCE [LARGE SCALE GENOMIC DNA]</scope>
    <source>
        <strain evidence="1 2">M2T2B2</strain>
    </source>
</reference>